<organism evidence="1 2">
    <name type="scientific">Elysia marginata</name>
    <dbReference type="NCBI Taxonomy" id="1093978"/>
    <lineage>
        <taxon>Eukaryota</taxon>
        <taxon>Metazoa</taxon>
        <taxon>Spiralia</taxon>
        <taxon>Lophotrochozoa</taxon>
        <taxon>Mollusca</taxon>
        <taxon>Gastropoda</taxon>
        <taxon>Heterobranchia</taxon>
        <taxon>Euthyneura</taxon>
        <taxon>Panpulmonata</taxon>
        <taxon>Sacoglossa</taxon>
        <taxon>Placobranchoidea</taxon>
        <taxon>Plakobranchidae</taxon>
        <taxon>Elysia</taxon>
    </lineage>
</organism>
<keyword evidence="1" id="KW-0477">Merozoite</keyword>
<sequence>MSFRAVKQAIYAVQRSSEAVKQAIHAVQRSCEAVKQAVHAVQRSSEAVKQAIHAIQKRLGLDWVGWFKLYNIIISKCRTSQPRWIQRSSSLRIRSTSLRQLVVLLGFGLTLSEGGRRQGFGYAACQRTEGHPSTNRGFWRA</sequence>
<keyword evidence="2" id="KW-1185">Reference proteome</keyword>
<accession>A0AAV4FZJ5</accession>
<evidence type="ECO:0000313" key="2">
    <source>
        <dbReference type="Proteomes" id="UP000762676"/>
    </source>
</evidence>
<comment type="caution">
    <text evidence="1">The sequence shown here is derived from an EMBL/GenBank/DDBJ whole genome shotgun (WGS) entry which is preliminary data.</text>
</comment>
<proteinExistence type="predicted"/>
<gene>
    <name evidence="1" type="ORF">ElyMa_003999600</name>
</gene>
<evidence type="ECO:0000313" key="1">
    <source>
        <dbReference type="EMBL" id="GFR78647.1"/>
    </source>
</evidence>
<dbReference type="Proteomes" id="UP000762676">
    <property type="component" value="Unassembled WGS sequence"/>
</dbReference>
<reference evidence="1 2" key="1">
    <citation type="journal article" date="2021" name="Elife">
        <title>Chloroplast acquisition without the gene transfer in kleptoplastic sea slugs, Plakobranchus ocellatus.</title>
        <authorList>
            <person name="Maeda T."/>
            <person name="Takahashi S."/>
            <person name="Yoshida T."/>
            <person name="Shimamura S."/>
            <person name="Takaki Y."/>
            <person name="Nagai Y."/>
            <person name="Toyoda A."/>
            <person name="Suzuki Y."/>
            <person name="Arimoto A."/>
            <person name="Ishii H."/>
            <person name="Satoh N."/>
            <person name="Nishiyama T."/>
            <person name="Hasebe M."/>
            <person name="Maruyama T."/>
            <person name="Minagawa J."/>
            <person name="Obokata J."/>
            <person name="Shigenobu S."/>
        </authorList>
    </citation>
    <scope>NUCLEOTIDE SEQUENCE [LARGE SCALE GENOMIC DNA]</scope>
</reference>
<dbReference type="AlphaFoldDB" id="A0AAV4FZJ5"/>
<dbReference type="EMBL" id="BMAT01008138">
    <property type="protein sequence ID" value="GFR78647.1"/>
    <property type="molecule type" value="Genomic_DNA"/>
</dbReference>
<name>A0AAV4FZJ5_9GAST</name>
<protein>
    <submittedName>
        <fullName evidence="1">Merozoite surface protein 9</fullName>
    </submittedName>
</protein>